<name>A0ACB9BDE5_ARCLA</name>
<dbReference type="Proteomes" id="UP001055879">
    <property type="component" value="Linkage Group LG06"/>
</dbReference>
<gene>
    <name evidence="1" type="ORF">L6452_20982</name>
</gene>
<protein>
    <submittedName>
        <fullName evidence="1">Uncharacterized protein</fullName>
    </submittedName>
</protein>
<proteinExistence type="predicted"/>
<accession>A0ACB9BDE5</accession>
<evidence type="ECO:0000313" key="2">
    <source>
        <dbReference type="Proteomes" id="UP001055879"/>
    </source>
</evidence>
<dbReference type="EMBL" id="CM042052">
    <property type="protein sequence ID" value="KAI3720072.1"/>
    <property type="molecule type" value="Genomic_DNA"/>
</dbReference>
<reference evidence="1 2" key="2">
    <citation type="journal article" date="2022" name="Mol. Ecol. Resour.">
        <title>The genomes of chicory, endive, great burdock and yacon provide insights into Asteraceae paleo-polyploidization history and plant inulin production.</title>
        <authorList>
            <person name="Fan W."/>
            <person name="Wang S."/>
            <person name="Wang H."/>
            <person name="Wang A."/>
            <person name="Jiang F."/>
            <person name="Liu H."/>
            <person name="Zhao H."/>
            <person name="Xu D."/>
            <person name="Zhang Y."/>
        </authorList>
    </citation>
    <scope>NUCLEOTIDE SEQUENCE [LARGE SCALE GENOMIC DNA]</scope>
    <source>
        <strain evidence="2">cv. Niubang</strain>
    </source>
</reference>
<keyword evidence="2" id="KW-1185">Reference proteome</keyword>
<comment type="caution">
    <text evidence="1">The sequence shown here is derived from an EMBL/GenBank/DDBJ whole genome shotgun (WGS) entry which is preliminary data.</text>
</comment>
<reference evidence="2" key="1">
    <citation type="journal article" date="2022" name="Mol. Ecol. Resour.">
        <title>The genomes of chicory, endive, great burdock and yacon provide insights into Asteraceae palaeo-polyploidization history and plant inulin production.</title>
        <authorList>
            <person name="Fan W."/>
            <person name="Wang S."/>
            <person name="Wang H."/>
            <person name="Wang A."/>
            <person name="Jiang F."/>
            <person name="Liu H."/>
            <person name="Zhao H."/>
            <person name="Xu D."/>
            <person name="Zhang Y."/>
        </authorList>
    </citation>
    <scope>NUCLEOTIDE SEQUENCE [LARGE SCALE GENOMIC DNA]</scope>
    <source>
        <strain evidence="2">cv. Niubang</strain>
    </source>
</reference>
<sequence>MHSTKYAHVCSKSVFTEIKFIEKMKNYNNFPYSSFVGDDLWSSLIDQSGRRIYEDYATTIHQILPPDDLANQFSLTPNTTPPWITSAIIRLT</sequence>
<organism evidence="1 2">
    <name type="scientific">Arctium lappa</name>
    <name type="common">Greater burdock</name>
    <name type="synonym">Lappa major</name>
    <dbReference type="NCBI Taxonomy" id="4217"/>
    <lineage>
        <taxon>Eukaryota</taxon>
        <taxon>Viridiplantae</taxon>
        <taxon>Streptophyta</taxon>
        <taxon>Embryophyta</taxon>
        <taxon>Tracheophyta</taxon>
        <taxon>Spermatophyta</taxon>
        <taxon>Magnoliopsida</taxon>
        <taxon>eudicotyledons</taxon>
        <taxon>Gunneridae</taxon>
        <taxon>Pentapetalae</taxon>
        <taxon>asterids</taxon>
        <taxon>campanulids</taxon>
        <taxon>Asterales</taxon>
        <taxon>Asteraceae</taxon>
        <taxon>Carduoideae</taxon>
        <taxon>Cardueae</taxon>
        <taxon>Arctiinae</taxon>
        <taxon>Arctium</taxon>
    </lineage>
</organism>
<evidence type="ECO:0000313" key="1">
    <source>
        <dbReference type="EMBL" id="KAI3720072.1"/>
    </source>
</evidence>